<gene>
    <name evidence="4" type="ORF">RU92_GL001229</name>
</gene>
<sequence>MKIKNLLMAATTVATLGAIGTVSAQASAASSKPVYRLYNHNTGEHFYTENTYERDSLKRVGWNDEGLGWQAATSGTPVYRVYNPNARGGDHYYTMSKYEAQSLVNVGWRWDNNGKAAFYSGGSVNLYVAYNPNANSGSHNYTINSYEQNSLLGKGWKYGKVAWKTMGASDINNGGNSGGNNNGGNVKPPRPYDDIPGSPFKVDDLISPNAPHKDTINKLAATARTGVAPVSSQDIAKTTGISSYEGIPNVAGYNGNFNVYLFGAGAATSPENVKGLTAQQAYDQMNNMIGATEFVSPNVLAIKGITPQQWAAVVDFNGYPQNWKSVKAWYWDTNSVLHYY</sequence>
<dbReference type="EMBL" id="JXKC01000019">
    <property type="protein sequence ID" value="PCS15758.1"/>
    <property type="molecule type" value="Genomic_DNA"/>
</dbReference>
<dbReference type="AlphaFoldDB" id="A0A2A5SPF0"/>
<evidence type="ECO:0000256" key="2">
    <source>
        <dbReference type="SAM" id="SignalP"/>
    </source>
</evidence>
<dbReference type="InterPro" id="IPR043708">
    <property type="entry name" value="DUF5648"/>
</dbReference>
<evidence type="ECO:0000259" key="3">
    <source>
        <dbReference type="Pfam" id="PF18885"/>
    </source>
</evidence>
<name>A0A2A5SPF0_LACLC</name>
<feature type="domain" description="DUF5648" evidence="3">
    <location>
        <begin position="33"/>
        <end position="165"/>
    </location>
</feature>
<keyword evidence="2" id="KW-0732">Signal</keyword>
<protein>
    <recommendedName>
        <fullName evidence="3">DUF5648 domain-containing protein</fullName>
    </recommendedName>
</protein>
<feature type="region of interest" description="Disordered" evidence="1">
    <location>
        <begin position="171"/>
        <end position="199"/>
    </location>
</feature>
<dbReference type="Pfam" id="PF18885">
    <property type="entry name" value="DUF5648"/>
    <property type="match status" value="1"/>
</dbReference>
<evidence type="ECO:0000313" key="4">
    <source>
        <dbReference type="EMBL" id="PCS15758.1"/>
    </source>
</evidence>
<accession>A0A2A5SPF0</accession>
<comment type="caution">
    <text evidence="4">The sequence shown here is derived from an EMBL/GenBank/DDBJ whole genome shotgun (WGS) entry which is preliminary data.</text>
</comment>
<evidence type="ECO:0000256" key="1">
    <source>
        <dbReference type="SAM" id="MobiDB-lite"/>
    </source>
</evidence>
<organism evidence="4 5">
    <name type="scientific">Lactococcus cremoris subsp. tructae</name>
    <dbReference type="NCBI Taxonomy" id="542833"/>
    <lineage>
        <taxon>Bacteria</taxon>
        <taxon>Bacillati</taxon>
        <taxon>Bacillota</taxon>
        <taxon>Bacilli</taxon>
        <taxon>Lactobacillales</taxon>
        <taxon>Streptococcaceae</taxon>
        <taxon>Lactococcus</taxon>
    </lineage>
</organism>
<dbReference type="Proteomes" id="UP000218711">
    <property type="component" value="Unassembled WGS sequence"/>
</dbReference>
<feature type="chain" id="PRO_5038705861" description="DUF5648 domain-containing protein" evidence="2">
    <location>
        <begin position="25"/>
        <end position="340"/>
    </location>
</feature>
<feature type="signal peptide" evidence="2">
    <location>
        <begin position="1"/>
        <end position="24"/>
    </location>
</feature>
<reference evidence="4 5" key="1">
    <citation type="submission" date="2014-12" db="EMBL/GenBank/DDBJ databases">
        <title>Draft genome sequences of 10 type strains of Lactococcus.</title>
        <authorList>
            <person name="Sun Z."/>
            <person name="Zhong Z."/>
            <person name="Liu W."/>
            <person name="Zhang W."/>
            <person name="Zhang H."/>
        </authorList>
    </citation>
    <scope>NUCLEOTIDE SEQUENCE [LARGE SCALE GENOMIC DNA]</scope>
    <source>
        <strain evidence="4 5">DSM 21502</strain>
    </source>
</reference>
<evidence type="ECO:0000313" key="5">
    <source>
        <dbReference type="Proteomes" id="UP000218711"/>
    </source>
</evidence>
<proteinExistence type="predicted"/>
<dbReference type="RefSeq" id="WP_096816657.1">
    <property type="nucleotide sequence ID" value="NZ_JXKC01000019.1"/>
</dbReference>